<dbReference type="InterPro" id="IPR036397">
    <property type="entry name" value="RNaseH_sf"/>
</dbReference>
<evidence type="ECO:0000313" key="3">
    <source>
        <dbReference type="Proteomes" id="UP000198612"/>
    </source>
</evidence>
<protein>
    <submittedName>
        <fullName evidence="2">Transposase</fullName>
    </submittedName>
</protein>
<dbReference type="InterPro" id="IPR009057">
    <property type="entry name" value="Homeodomain-like_sf"/>
</dbReference>
<dbReference type="PANTHER" id="PTHR35004">
    <property type="entry name" value="TRANSPOSASE RV3428C-RELATED"/>
    <property type="match status" value="1"/>
</dbReference>
<dbReference type="EMBL" id="FOHG01000007">
    <property type="protein sequence ID" value="SES82882.1"/>
    <property type="molecule type" value="Genomic_DNA"/>
</dbReference>
<dbReference type="Gene3D" id="3.30.420.10">
    <property type="entry name" value="Ribonuclease H-like superfamily/Ribonuclease H"/>
    <property type="match status" value="1"/>
</dbReference>
<dbReference type="GO" id="GO:0015074">
    <property type="term" value="P:DNA integration"/>
    <property type="evidence" value="ECO:0007669"/>
    <property type="project" value="InterPro"/>
</dbReference>
<name>A0A1H9ZMK3_9FIRM</name>
<dbReference type="SUPFAM" id="SSF46689">
    <property type="entry name" value="Homeodomain-like"/>
    <property type="match status" value="1"/>
</dbReference>
<dbReference type="InterPro" id="IPR001584">
    <property type="entry name" value="Integrase_cat-core"/>
</dbReference>
<dbReference type="InterPro" id="IPR012337">
    <property type="entry name" value="RNaseH-like_sf"/>
</dbReference>
<dbReference type="GO" id="GO:0003676">
    <property type="term" value="F:nucleic acid binding"/>
    <property type="evidence" value="ECO:0007669"/>
    <property type="project" value="InterPro"/>
</dbReference>
<dbReference type="SUPFAM" id="SSF53098">
    <property type="entry name" value="Ribonuclease H-like"/>
    <property type="match status" value="1"/>
</dbReference>
<dbReference type="Proteomes" id="UP000198612">
    <property type="component" value="Unassembled WGS sequence"/>
</dbReference>
<dbReference type="AlphaFoldDB" id="A0A1H9ZMK3"/>
<dbReference type="RefSeq" id="WP_089719651.1">
    <property type="nucleotide sequence ID" value="NZ_FOHG01000007.1"/>
</dbReference>
<sequence length="524" mass="61785">MSKVDGYKVYIQLQQLKEMGFSKSQIARQLEISRPTLNRYYDLNIDEYEQLLQSMTTRAKKADEYHDWILNYLREYPDIKASEIYYWIQEKTNGDPGFSEGTLRNYIRELRKEYNIPKTKSPRLYEAIEDPPMGQQMQVDMGEKWVFKADKIREIKLYLIAFVLSHSRYKYVEWFDRPLTTADVIAAHENAFQYFEGIPEEAVYDQDKLILYKENYGDLIYTHQFASYRHKRKFRIHMCRATDPESKGRIENLVGYAKNNFAAHRTFTNLEKWNEDCRRWLEIRANGKKHGTTKKIPAQVFSVEKKYLKPVSEKIKTNSSDLSITYQVRKDNTIPIKGNRYSVPLGTYQGPESYVKVLEDNDKYLIYDFESTVKLAEHKIFKTKGNLSKNSDHSRKKTDNIDKLIEKIVSLFPDNDKASKFLSRIRKEKPRYIRDQLQVIDKALEAKEPETIAKTLEYCIGNKLYSASDFRDVINFYEKEQIKIEDDDILLVADNIALNEKDKAKLAAKPAVRDLDVYQKIFDS</sequence>
<evidence type="ECO:0000313" key="2">
    <source>
        <dbReference type="EMBL" id="SES82882.1"/>
    </source>
</evidence>
<reference evidence="2 3" key="1">
    <citation type="submission" date="2016-10" db="EMBL/GenBank/DDBJ databases">
        <authorList>
            <person name="Varghese N."/>
            <person name="Submissions S."/>
        </authorList>
    </citation>
    <scope>NUCLEOTIDE SEQUENCE [LARGE SCALE GENOMIC DNA]</scope>
    <source>
        <strain evidence="2 3">WG5</strain>
    </source>
</reference>
<feature type="domain" description="Integrase catalytic" evidence="1">
    <location>
        <begin position="128"/>
        <end position="305"/>
    </location>
</feature>
<dbReference type="PROSITE" id="PS50994">
    <property type="entry name" value="INTEGRASE"/>
    <property type="match status" value="1"/>
</dbReference>
<gene>
    <name evidence="2" type="ORF">SAMN04515652_107100</name>
</gene>
<accession>A0A1H9ZMK3</accession>
<organism evidence="2 3">
    <name type="scientific">Halanaerobium congolense</name>
    <dbReference type="NCBI Taxonomy" id="54121"/>
    <lineage>
        <taxon>Bacteria</taxon>
        <taxon>Bacillati</taxon>
        <taxon>Bacillota</taxon>
        <taxon>Clostridia</taxon>
        <taxon>Halanaerobiales</taxon>
        <taxon>Halanaerobiaceae</taxon>
        <taxon>Halanaerobium</taxon>
    </lineage>
</organism>
<evidence type="ECO:0000259" key="1">
    <source>
        <dbReference type="PROSITE" id="PS50994"/>
    </source>
</evidence>
<dbReference type="PANTHER" id="PTHR35004:SF6">
    <property type="entry name" value="TRANSPOSASE"/>
    <property type="match status" value="1"/>
</dbReference>
<proteinExistence type="predicted"/>
<dbReference type="NCBIfam" id="NF033546">
    <property type="entry name" value="transpos_IS21"/>
    <property type="match status" value="1"/>
</dbReference>